<dbReference type="Gene3D" id="3.90.550.20">
    <property type="match status" value="1"/>
</dbReference>
<dbReference type="GO" id="GO:0051999">
    <property type="term" value="P:mannosyl-inositol phosphorylceramide biosynthetic process"/>
    <property type="evidence" value="ECO:0007669"/>
    <property type="project" value="TreeGrafter"/>
</dbReference>
<dbReference type="PANTHER" id="PTHR32385:SF15">
    <property type="entry name" value="INOSITOL PHOSPHOCERAMIDE MANNOSYLTRANSFERASE 1"/>
    <property type="match status" value="1"/>
</dbReference>
<protein>
    <submittedName>
        <fullName evidence="3">Glycosyltransferase</fullName>
    </submittedName>
</protein>
<evidence type="ECO:0000313" key="4">
    <source>
        <dbReference type="Proteomes" id="UP000289600"/>
    </source>
</evidence>
<accession>A0A2P1ELS6</accession>
<keyword evidence="2" id="KW-0472">Membrane</keyword>
<dbReference type="InterPro" id="IPR007577">
    <property type="entry name" value="GlycoTrfase_DXD_sugar-bd_CS"/>
</dbReference>
<sequence length="249" mass="29756">MIPKIIHQIWIQGYDQIPNDLKILHIGCQNINNDFEHILWDDDKIKNLLKKYYGKKYLETYESFTIMAQKADFARYAILYKYGGIYLDMDMVCRKNLSFFLQYNFFFTAYLFHEYLKRYLNGIIGSIPNHPVFLIIFKNIFERKHLINDVHKSTGTELFYDSVTEYAKINPKHDMVLVDRKYLHPCNINNDENCPYTCTDCYIAHTNYSSWSPGLRFFKVIIKYRYVILIILLVIIVIILFFKCGIIEL</sequence>
<dbReference type="EMBL" id="MG807320">
    <property type="protein sequence ID" value="AVL94835.1"/>
    <property type="molecule type" value="Genomic_DNA"/>
</dbReference>
<keyword evidence="2" id="KW-0812">Transmembrane</keyword>
<dbReference type="SUPFAM" id="SSF53448">
    <property type="entry name" value="Nucleotide-diphospho-sugar transferases"/>
    <property type="match status" value="1"/>
</dbReference>
<organism evidence="3 4">
    <name type="scientific">Moumouvirus australiensis</name>
    <dbReference type="NCBI Taxonomy" id="2109587"/>
    <lineage>
        <taxon>Viruses</taxon>
        <taxon>Varidnaviria</taxon>
        <taxon>Bamfordvirae</taxon>
        <taxon>Nucleocytoviricota</taxon>
        <taxon>Megaviricetes</taxon>
        <taxon>Imitervirales</taxon>
        <taxon>Mimiviridae</taxon>
        <taxon>Megamimivirinae</taxon>
        <taxon>Moumouvirus</taxon>
        <taxon>Moumouvirus australiense</taxon>
    </lineage>
</organism>
<name>A0A2P1ELS6_9VIRU</name>
<dbReference type="InterPro" id="IPR029044">
    <property type="entry name" value="Nucleotide-diphossugar_trans"/>
</dbReference>
<dbReference type="Pfam" id="PF04488">
    <property type="entry name" value="Gly_transf_sug"/>
    <property type="match status" value="1"/>
</dbReference>
<feature type="transmembrane region" description="Helical" evidence="2">
    <location>
        <begin position="224"/>
        <end position="242"/>
    </location>
</feature>
<keyword evidence="1 3" id="KW-0808">Transferase</keyword>
<evidence type="ECO:0000256" key="2">
    <source>
        <dbReference type="SAM" id="Phobius"/>
    </source>
</evidence>
<dbReference type="GO" id="GO:0016020">
    <property type="term" value="C:membrane"/>
    <property type="evidence" value="ECO:0007669"/>
    <property type="project" value="GOC"/>
</dbReference>
<reference evidence="4" key="1">
    <citation type="submission" date="2018-01" db="EMBL/GenBank/DDBJ databases">
        <title>Testimony of 'menage a trois' revealed by the proteome of Megavirus virophage.</title>
        <authorList>
            <person name="Jeudy S."/>
            <person name="Bertaux L."/>
            <person name="Alempic J.-M."/>
            <person name="Lartigue A."/>
            <person name="Legendre M."/>
            <person name="Philippe N."/>
            <person name="Beucher L."/>
            <person name="Biondi E."/>
            <person name="Juul S."/>
            <person name="Turner D."/>
            <person name="Coute Y."/>
            <person name="Claverie J.-M."/>
            <person name="Abergel C."/>
        </authorList>
    </citation>
    <scope>NUCLEOTIDE SEQUENCE [LARGE SCALE GENOMIC DNA]</scope>
</reference>
<evidence type="ECO:0000256" key="1">
    <source>
        <dbReference type="ARBA" id="ARBA00022679"/>
    </source>
</evidence>
<proteinExistence type="predicted"/>
<keyword evidence="2" id="KW-1133">Transmembrane helix</keyword>
<keyword evidence="4" id="KW-1185">Reference proteome</keyword>
<dbReference type="Proteomes" id="UP000289600">
    <property type="component" value="Segment"/>
</dbReference>
<dbReference type="PANTHER" id="PTHR32385">
    <property type="entry name" value="MANNOSYL PHOSPHORYLINOSITOL CERAMIDE SYNTHASE"/>
    <property type="match status" value="1"/>
</dbReference>
<evidence type="ECO:0000313" key="3">
    <source>
        <dbReference type="EMBL" id="AVL94835.1"/>
    </source>
</evidence>
<dbReference type="GO" id="GO:0000030">
    <property type="term" value="F:mannosyltransferase activity"/>
    <property type="evidence" value="ECO:0007669"/>
    <property type="project" value="TreeGrafter"/>
</dbReference>
<dbReference type="InterPro" id="IPR051706">
    <property type="entry name" value="Glycosyltransferase_domain"/>
</dbReference>
<gene>
    <name evidence="3" type="ORF">mc_449</name>
</gene>